<accession>A0A1D6GD79</accession>
<dbReference type="OMA" id="ICSRMPQ"/>
<dbReference type="PaxDb" id="4577-GRMZM2G013200_P03"/>
<dbReference type="eggNOG" id="KOG1470">
    <property type="taxonomic scope" value="Eukaryota"/>
</dbReference>
<dbReference type="SMART" id="SM00516">
    <property type="entry name" value="SEC14"/>
    <property type="match status" value="1"/>
</dbReference>
<sequence length="276" mass="31442">MAEREQQEQVARDDAAEWKQVAELRAVTQAQDPSCKSKRKSQDARTHDRLTVTQDEDDYTLRRFLRARDHNIGKASAMLLKYLKWKPAAKPHGAIAAAEVAREAAQGKLYLQGHDREGRPLIYGFGARHHPARRDLDEFKRYVVHVLDATVARLPPPPPGDVRQEKFAAVADLAGWGYANCDIRGYLAALDIMQSYYPERLARVFLVHVPYVFMAAWKIVYPFIDDNTKKKFVFVPDKDLDRTLREAIDDSQLPEIYGGKLKLKLVTPPANKLPSH</sequence>
<dbReference type="EMBL" id="CM000781">
    <property type="protein sequence ID" value="AQK61580.1"/>
    <property type="molecule type" value="Genomic_DNA"/>
</dbReference>
<organism evidence="1">
    <name type="scientific">Zea mays</name>
    <name type="common">Maize</name>
    <dbReference type="NCBI Taxonomy" id="4577"/>
    <lineage>
        <taxon>Eukaryota</taxon>
        <taxon>Viridiplantae</taxon>
        <taxon>Streptophyta</taxon>
        <taxon>Embryophyta</taxon>
        <taxon>Tracheophyta</taxon>
        <taxon>Spermatophyta</taxon>
        <taxon>Magnoliopsida</taxon>
        <taxon>Liliopsida</taxon>
        <taxon>Poales</taxon>
        <taxon>Poaceae</taxon>
        <taxon>PACMAD clade</taxon>
        <taxon>Panicoideae</taxon>
        <taxon>Andropogonodae</taxon>
        <taxon>Andropogoneae</taxon>
        <taxon>Tripsacinae</taxon>
        <taxon>Zea</taxon>
    </lineage>
</organism>
<dbReference type="PANTHER" id="PTHR46277:SF3">
    <property type="entry name" value="BINDING PROTEIN, PUTATIVE-RELATED"/>
    <property type="match status" value="1"/>
</dbReference>
<dbReference type="PROSITE" id="PS50191">
    <property type="entry name" value="CRAL_TRIO"/>
    <property type="match status" value="1"/>
</dbReference>
<dbReference type="SMR" id="A0A1D6GD79"/>
<dbReference type="AlphaFoldDB" id="A0A1D6GD79"/>
<dbReference type="PANTHER" id="PTHR46277">
    <property type="entry name" value="OS03G0850700 PROTEIN"/>
    <property type="match status" value="1"/>
</dbReference>
<dbReference type="SUPFAM" id="SSF46938">
    <property type="entry name" value="CRAL/TRIO N-terminal domain"/>
    <property type="match status" value="1"/>
</dbReference>
<evidence type="ECO:0000313" key="1">
    <source>
        <dbReference type="EMBL" id="AQK61580.1"/>
    </source>
</evidence>
<reference evidence="1" key="1">
    <citation type="submission" date="2015-12" db="EMBL/GenBank/DDBJ databases">
        <title>Update maize B73 reference genome by single molecule sequencing technologies.</title>
        <authorList>
            <consortium name="Maize Genome Sequencing Project"/>
            <person name="Ware D."/>
        </authorList>
    </citation>
    <scope>NUCLEOTIDE SEQUENCE</scope>
    <source>
        <tissue evidence="1">Seedling</tissue>
    </source>
</reference>
<dbReference type="Gene3D" id="3.40.525.10">
    <property type="entry name" value="CRAL-TRIO lipid binding domain"/>
    <property type="match status" value="1"/>
</dbReference>
<dbReference type="SUPFAM" id="SSF52087">
    <property type="entry name" value="CRAL/TRIO domain"/>
    <property type="match status" value="1"/>
</dbReference>
<dbReference type="Pfam" id="PF00650">
    <property type="entry name" value="CRAL_TRIO"/>
    <property type="match status" value="1"/>
</dbReference>
<dbReference type="SMART" id="SM01100">
    <property type="entry name" value="CRAL_TRIO_N"/>
    <property type="match status" value="1"/>
</dbReference>
<dbReference type="CDD" id="cd00170">
    <property type="entry name" value="SEC14"/>
    <property type="match status" value="1"/>
</dbReference>
<name>A0A1D6GD79_MAIZE</name>
<dbReference type="InterPro" id="IPR036865">
    <property type="entry name" value="CRAL-TRIO_dom_sf"/>
</dbReference>
<dbReference type="FunCoup" id="A0A1D6GD79">
    <property type="interactions" value="525"/>
</dbReference>
<protein>
    <submittedName>
        <fullName evidence="1">Sec14p-like phosphatidylinositol transfer family protein</fullName>
    </submittedName>
</protein>
<gene>
    <name evidence="1" type="ORF">ZEAMMB73_Zm00001d012847</name>
</gene>
<dbReference type="InterPro" id="IPR036273">
    <property type="entry name" value="CRAL/TRIO_N_dom_sf"/>
</dbReference>
<dbReference type="InParanoid" id="A0A1D6GD79"/>
<dbReference type="InterPro" id="IPR011074">
    <property type="entry name" value="CRAL/TRIO_N_dom"/>
</dbReference>
<proteinExistence type="predicted"/>
<dbReference type="InterPro" id="IPR001251">
    <property type="entry name" value="CRAL-TRIO_dom"/>
</dbReference>
<dbReference type="ExpressionAtlas" id="A0A1D6GD79">
    <property type="expression patterns" value="baseline and differential"/>
</dbReference>